<proteinExistence type="predicted"/>
<organism evidence="2 3">
    <name type="scientific">Rhodoferax lacus</name>
    <dbReference type="NCBI Taxonomy" id="2184758"/>
    <lineage>
        <taxon>Bacteria</taxon>
        <taxon>Pseudomonadati</taxon>
        <taxon>Pseudomonadota</taxon>
        <taxon>Betaproteobacteria</taxon>
        <taxon>Burkholderiales</taxon>
        <taxon>Comamonadaceae</taxon>
        <taxon>Rhodoferax</taxon>
    </lineage>
</organism>
<dbReference type="EMBL" id="QFZK01000001">
    <property type="protein sequence ID" value="RFO98546.1"/>
    <property type="molecule type" value="Genomic_DNA"/>
</dbReference>
<name>A0A3E1RGP2_9BURK</name>
<evidence type="ECO:0000313" key="2">
    <source>
        <dbReference type="EMBL" id="RFO98546.1"/>
    </source>
</evidence>
<sequence>MPHTWILVANGQRARFLQHDRAQGGFAELADFVYPYAPTSTHSAAAHPHGEQGRGHGSAAHGGTQFEPQTPDHEKAHTRFARQLADYVNKGVEGQQCDRIALIASSPMLGALRPLLSASAQEKVLRSVDSDFTVYQGHELQQRVQEALGPGM</sequence>
<dbReference type="InterPro" id="IPR019291">
    <property type="entry name" value="Host_attachment_protein"/>
</dbReference>
<dbReference type="OrthoDB" id="329419at2"/>
<reference evidence="2 3" key="1">
    <citation type="submission" date="2018-05" db="EMBL/GenBank/DDBJ databases">
        <title>Rhodoferax soyangensis sp.nov., isolated from an oligotrophic freshwater lake.</title>
        <authorList>
            <person name="Park M."/>
        </authorList>
    </citation>
    <scope>NUCLEOTIDE SEQUENCE [LARGE SCALE GENOMIC DNA]</scope>
    <source>
        <strain evidence="2 3">IMCC26218</strain>
    </source>
</reference>
<evidence type="ECO:0000313" key="3">
    <source>
        <dbReference type="Proteomes" id="UP000260665"/>
    </source>
</evidence>
<evidence type="ECO:0000256" key="1">
    <source>
        <dbReference type="SAM" id="MobiDB-lite"/>
    </source>
</evidence>
<dbReference type="AlphaFoldDB" id="A0A3E1RGP2"/>
<dbReference type="RefSeq" id="WP_117173254.1">
    <property type="nucleotide sequence ID" value="NZ_QFZK01000001.1"/>
</dbReference>
<dbReference type="Pfam" id="PF10116">
    <property type="entry name" value="Host_attach"/>
    <property type="match status" value="1"/>
</dbReference>
<gene>
    <name evidence="2" type="ORF">DIC66_01260</name>
</gene>
<dbReference type="Proteomes" id="UP000260665">
    <property type="component" value="Unassembled WGS sequence"/>
</dbReference>
<keyword evidence="3" id="KW-1185">Reference proteome</keyword>
<protein>
    <submittedName>
        <fullName evidence="2">Host attachment protein</fullName>
    </submittedName>
</protein>
<feature type="region of interest" description="Disordered" evidence="1">
    <location>
        <begin position="41"/>
        <end position="76"/>
    </location>
</feature>
<comment type="caution">
    <text evidence="2">The sequence shown here is derived from an EMBL/GenBank/DDBJ whole genome shotgun (WGS) entry which is preliminary data.</text>
</comment>
<accession>A0A3E1RGP2</accession>